<dbReference type="AlphaFoldDB" id="A0A7C2K3R4"/>
<sequence length="91" mass="10043">MHTAFDKDWKGLEISYQKHKEAYSKIFQRCGLKFVVVEASSGLMGGKKSEEFMVITETGEDAIAVCESCGYHANVEVAKAKLPVEQENGAI</sequence>
<reference evidence="1" key="1">
    <citation type="journal article" date="2020" name="mSystems">
        <title>Genome- and Community-Level Interaction Insights into Carbon Utilization and Element Cycling Functions of Hydrothermarchaeota in Hydrothermal Sediment.</title>
        <authorList>
            <person name="Zhou Z."/>
            <person name="Liu Y."/>
            <person name="Xu W."/>
            <person name="Pan J."/>
            <person name="Luo Z.H."/>
            <person name="Li M."/>
        </authorList>
    </citation>
    <scope>NUCLEOTIDE SEQUENCE [LARGE SCALE GENOMIC DNA]</scope>
    <source>
        <strain evidence="1">SpSt-34</strain>
    </source>
</reference>
<dbReference type="InterPro" id="IPR045864">
    <property type="entry name" value="aa-tRNA-synth_II/BPL/LPL"/>
</dbReference>
<organism evidence="1">
    <name type="scientific">candidate division WOR-3 bacterium</name>
    <dbReference type="NCBI Taxonomy" id="2052148"/>
    <lineage>
        <taxon>Bacteria</taxon>
        <taxon>Bacteria division WOR-3</taxon>
    </lineage>
</organism>
<dbReference type="GO" id="GO:0004827">
    <property type="term" value="F:proline-tRNA ligase activity"/>
    <property type="evidence" value="ECO:0007669"/>
    <property type="project" value="TreeGrafter"/>
</dbReference>
<dbReference type="PANTHER" id="PTHR42753">
    <property type="entry name" value="MITOCHONDRIAL RIBOSOME PROTEIN L39/PROLYL-TRNA LIGASE FAMILY MEMBER"/>
    <property type="match status" value="1"/>
</dbReference>
<dbReference type="Gene3D" id="3.30.930.10">
    <property type="entry name" value="Bira Bifunctional Protein, Domain 2"/>
    <property type="match status" value="1"/>
</dbReference>
<dbReference type="EMBL" id="DSOL01000003">
    <property type="protein sequence ID" value="HEN27103.1"/>
    <property type="molecule type" value="Genomic_DNA"/>
</dbReference>
<evidence type="ECO:0008006" key="2">
    <source>
        <dbReference type="Google" id="ProtNLM"/>
    </source>
</evidence>
<gene>
    <name evidence="1" type="ORF">ENQ77_00200</name>
</gene>
<dbReference type="GO" id="GO:0005829">
    <property type="term" value="C:cytosol"/>
    <property type="evidence" value="ECO:0007669"/>
    <property type="project" value="TreeGrafter"/>
</dbReference>
<accession>A0A7C2K3R4</accession>
<dbReference type="SUPFAM" id="SSF55681">
    <property type="entry name" value="Class II aaRS and biotin synthetases"/>
    <property type="match status" value="1"/>
</dbReference>
<protein>
    <recommendedName>
        <fullName evidence="2">Proline--tRNA ligase</fullName>
    </recommendedName>
</protein>
<proteinExistence type="predicted"/>
<comment type="caution">
    <text evidence="1">The sequence shown here is derived from an EMBL/GenBank/DDBJ whole genome shotgun (WGS) entry which is preliminary data.</text>
</comment>
<name>A0A7C2K3R4_UNCW3</name>
<dbReference type="PANTHER" id="PTHR42753:SF2">
    <property type="entry name" value="PROLINE--TRNA LIGASE"/>
    <property type="match status" value="1"/>
</dbReference>
<dbReference type="GO" id="GO:0006433">
    <property type="term" value="P:prolyl-tRNA aminoacylation"/>
    <property type="evidence" value="ECO:0007669"/>
    <property type="project" value="TreeGrafter"/>
</dbReference>
<evidence type="ECO:0000313" key="1">
    <source>
        <dbReference type="EMBL" id="HEN27103.1"/>
    </source>
</evidence>
<dbReference type="InterPro" id="IPR050062">
    <property type="entry name" value="Pro-tRNA_synthetase"/>
</dbReference>